<accession>A0AAE8VXN6</accession>
<comment type="caution">
    <text evidence="1">The sequence shown here is derived from an EMBL/GenBank/DDBJ whole genome shotgun (WGS) entry which is preliminary data.</text>
</comment>
<protein>
    <submittedName>
        <fullName evidence="1">Uncharacterized protein</fullName>
    </submittedName>
</protein>
<dbReference type="Proteomes" id="UP000318720">
    <property type="component" value="Unassembled WGS sequence"/>
</dbReference>
<organism evidence="1 2">
    <name type="scientific">Streptomyces ipomoeae</name>
    <dbReference type="NCBI Taxonomy" id="103232"/>
    <lineage>
        <taxon>Bacteria</taxon>
        <taxon>Bacillati</taxon>
        <taxon>Actinomycetota</taxon>
        <taxon>Actinomycetes</taxon>
        <taxon>Kitasatosporales</taxon>
        <taxon>Streptomycetaceae</taxon>
        <taxon>Streptomyces</taxon>
    </lineage>
</organism>
<proteinExistence type="predicted"/>
<dbReference type="AlphaFoldDB" id="A0AAE8VXN6"/>
<dbReference type="RefSeq" id="WP_141584531.1">
    <property type="nucleotide sequence ID" value="NZ_SPAZ01000242.1"/>
</dbReference>
<evidence type="ECO:0000313" key="2">
    <source>
        <dbReference type="Proteomes" id="UP000318720"/>
    </source>
</evidence>
<reference evidence="1 2" key="1">
    <citation type="submission" date="2019-03" db="EMBL/GenBank/DDBJ databases">
        <title>Comparative genomic analyses of the sweetpotato soil rot pathogen, Streptomyces ipomoeae.</title>
        <authorList>
            <person name="Ruschel Soares N."/>
            <person name="Badger J.H."/>
            <person name="Huguet-Tapia J.C."/>
            <person name="Clark C.A."/>
            <person name="Pettis G.S."/>
        </authorList>
    </citation>
    <scope>NUCLEOTIDE SEQUENCE [LARGE SCALE GENOMIC DNA]</scope>
    <source>
        <strain evidence="1 2">88-35</strain>
    </source>
</reference>
<dbReference type="EMBL" id="SPAZ01000242">
    <property type="protein sequence ID" value="TQE25959.1"/>
    <property type="molecule type" value="Genomic_DNA"/>
</dbReference>
<dbReference type="Pfam" id="PF19820">
    <property type="entry name" value="DUF6303"/>
    <property type="match status" value="1"/>
</dbReference>
<gene>
    <name evidence="1" type="ORF">Sipo8835_30505</name>
</gene>
<name>A0AAE8VXN6_9ACTN</name>
<sequence length="93" mass="10117">MRTLTAQMSSSGGPWRLYVVLHGVPDWPTFRWEHSGPVPTVAERRAVLAALGYEVAPGAEWSWTEDSRDPDDDSTPTTLIAAVEVLPRGAVTA</sequence>
<dbReference type="InterPro" id="IPR046270">
    <property type="entry name" value="DUF6303"/>
</dbReference>
<evidence type="ECO:0000313" key="1">
    <source>
        <dbReference type="EMBL" id="TQE25959.1"/>
    </source>
</evidence>